<reference evidence="1" key="2">
    <citation type="submission" date="2023-05" db="EMBL/GenBank/DDBJ databases">
        <authorList>
            <consortium name="Lawrence Berkeley National Laboratory"/>
            <person name="Steindorff A."/>
            <person name="Hensen N."/>
            <person name="Bonometti L."/>
            <person name="Westerberg I."/>
            <person name="Brannstrom I.O."/>
            <person name="Guillou S."/>
            <person name="Cros-Aarteil S."/>
            <person name="Calhoun S."/>
            <person name="Haridas S."/>
            <person name="Kuo A."/>
            <person name="Mondo S."/>
            <person name="Pangilinan J."/>
            <person name="Riley R."/>
            <person name="Labutti K."/>
            <person name="Andreopoulos B."/>
            <person name="Lipzen A."/>
            <person name="Chen C."/>
            <person name="Yanf M."/>
            <person name="Daum C."/>
            <person name="Ng V."/>
            <person name="Clum A."/>
            <person name="Ohm R."/>
            <person name="Martin F."/>
            <person name="Silar P."/>
            <person name="Natvig D."/>
            <person name="Lalanne C."/>
            <person name="Gautier V."/>
            <person name="Ament-Velasquez S.L."/>
            <person name="Kruys A."/>
            <person name="Hutchinson M.I."/>
            <person name="Powell A.J."/>
            <person name="Barry K."/>
            <person name="Miller A.N."/>
            <person name="Grigoriev I.V."/>
            <person name="Debuchy R."/>
            <person name="Gladieux P."/>
            <person name="Thoren M.H."/>
            <person name="Johannesson H."/>
        </authorList>
    </citation>
    <scope>NUCLEOTIDE SEQUENCE</scope>
    <source>
        <strain evidence="1">PSN293</strain>
    </source>
</reference>
<dbReference type="Proteomes" id="UP001301769">
    <property type="component" value="Unassembled WGS sequence"/>
</dbReference>
<organism evidence="1 2">
    <name type="scientific">Rhypophila decipiens</name>
    <dbReference type="NCBI Taxonomy" id="261697"/>
    <lineage>
        <taxon>Eukaryota</taxon>
        <taxon>Fungi</taxon>
        <taxon>Dikarya</taxon>
        <taxon>Ascomycota</taxon>
        <taxon>Pezizomycotina</taxon>
        <taxon>Sordariomycetes</taxon>
        <taxon>Sordariomycetidae</taxon>
        <taxon>Sordariales</taxon>
        <taxon>Naviculisporaceae</taxon>
        <taxon>Rhypophila</taxon>
    </lineage>
</organism>
<reference evidence="1" key="1">
    <citation type="journal article" date="2023" name="Mol. Phylogenet. Evol.">
        <title>Genome-scale phylogeny and comparative genomics of the fungal order Sordariales.</title>
        <authorList>
            <person name="Hensen N."/>
            <person name="Bonometti L."/>
            <person name="Westerberg I."/>
            <person name="Brannstrom I.O."/>
            <person name="Guillou S."/>
            <person name="Cros-Aarteil S."/>
            <person name="Calhoun S."/>
            <person name="Haridas S."/>
            <person name="Kuo A."/>
            <person name="Mondo S."/>
            <person name="Pangilinan J."/>
            <person name="Riley R."/>
            <person name="LaButti K."/>
            <person name="Andreopoulos B."/>
            <person name="Lipzen A."/>
            <person name="Chen C."/>
            <person name="Yan M."/>
            <person name="Daum C."/>
            <person name="Ng V."/>
            <person name="Clum A."/>
            <person name="Steindorff A."/>
            <person name="Ohm R.A."/>
            <person name="Martin F."/>
            <person name="Silar P."/>
            <person name="Natvig D.O."/>
            <person name="Lalanne C."/>
            <person name="Gautier V."/>
            <person name="Ament-Velasquez S.L."/>
            <person name="Kruys A."/>
            <person name="Hutchinson M.I."/>
            <person name="Powell A.J."/>
            <person name="Barry K."/>
            <person name="Miller A.N."/>
            <person name="Grigoriev I.V."/>
            <person name="Debuchy R."/>
            <person name="Gladieux P."/>
            <person name="Hiltunen Thoren M."/>
            <person name="Johannesson H."/>
        </authorList>
    </citation>
    <scope>NUCLEOTIDE SEQUENCE</scope>
    <source>
        <strain evidence="1">PSN293</strain>
    </source>
</reference>
<feature type="non-terminal residue" evidence="1">
    <location>
        <position position="145"/>
    </location>
</feature>
<evidence type="ECO:0000313" key="1">
    <source>
        <dbReference type="EMBL" id="KAK4208862.1"/>
    </source>
</evidence>
<evidence type="ECO:0008006" key="3">
    <source>
        <dbReference type="Google" id="ProtNLM"/>
    </source>
</evidence>
<dbReference type="EMBL" id="MU858225">
    <property type="protein sequence ID" value="KAK4208862.1"/>
    <property type="molecule type" value="Genomic_DNA"/>
</dbReference>
<protein>
    <recommendedName>
        <fullName evidence="3">F-box domain-containing protein</fullName>
    </recommendedName>
</protein>
<evidence type="ECO:0000313" key="2">
    <source>
        <dbReference type="Proteomes" id="UP001301769"/>
    </source>
</evidence>
<name>A0AAN6Y2D6_9PEZI</name>
<feature type="non-terminal residue" evidence="1">
    <location>
        <position position="1"/>
    </location>
</feature>
<gene>
    <name evidence="1" type="ORF">QBC37DRAFT_243631</name>
</gene>
<sequence length="145" mass="15866">SATLGSLERLPLEIKSLVAVNMDLVSLVRFMHTNRSAWALVQQLPEFRLVTEFAGTSAFLGALVTGVSHFVTLPQIQAALTTYQCTTCPNFGELVFLPTMERCCGDCLRECGNFEVRDISLISRPPGINPRKPVLTGDPAVFVQP</sequence>
<comment type="caution">
    <text evidence="1">The sequence shown here is derived from an EMBL/GenBank/DDBJ whole genome shotgun (WGS) entry which is preliminary data.</text>
</comment>
<accession>A0AAN6Y2D6</accession>
<keyword evidence="2" id="KW-1185">Reference proteome</keyword>
<proteinExistence type="predicted"/>
<dbReference type="AlphaFoldDB" id="A0AAN6Y2D6"/>